<gene>
    <name evidence="2" type="ORF">SAMN04487962_1527</name>
</gene>
<evidence type="ECO:0000313" key="3">
    <source>
        <dbReference type="Proteomes" id="UP000198762"/>
    </source>
</evidence>
<protein>
    <submittedName>
        <fullName evidence="2">Plasmid and phage iteron-binding protein</fullName>
    </submittedName>
</protein>
<feature type="compositionally biased region" description="Basic residues" evidence="1">
    <location>
        <begin position="293"/>
        <end position="302"/>
    </location>
</feature>
<name>A0A1I0IAP5_9GAMM</name>
<reference evidence="3" key="1">
    <citation type="submission" date="2016-10" db="EMBL/GenBank/DDBJ databases">
        <authorList>
            <person name="Varghese N."/>
            <person name="Submissions S."/>
        </authorList>
    </citation>
    <scope>NUCLEOTIDE SEQUENCE [LARGE SCALE GENOMIC DNA]</scope>
    <source>
        <strain evidence="3">CGMCC 1.6489</strain>
    </source>
</reference>
<evidence type="ECO:0000256" key="1">
    <source>
        <dbReference type="SAM" id="MobiDB-lite"/>
    </source>
</evidence>
<dbReference type="EMBL" id="FOHZ01000052">
    <property type="protein sequence ID" value="SET93810.1"/>
    <property type="molecule type" value="Genomic_DNA"/>
</dbReference>
<dbReference type="Proteomes" id="UP000198762">
    <property type="component" value="Unassembled WGS sequence"/>
</dbReference>
<dbReference type="AlphaFoldDB" id="A0A1I0IAP5"/>
<sequence length="302" mass="34143">MSFDLTHVRHDPAHCLAPGLFRSLKRGERKRLKLDVTYTHGEDSIRFWGPEPLGVDDLRILQGLVAMAAISGDGGRGIVLRNETESEVGQQLRLLLDLKWDAVEKDAMVAKGSFRQLARELGYADDGGSQFKTIRDSIERLWAVSVIVERNGQRQGFRILSDYVSDDREGKLFVSLNPRLAEAVMGERPHTRLDMTEVRALQTDPARLIHQRLSGWIDAGKSGRVELNTLCNYVWPDATKNPNTLKKRRQTARKALTELISVGWTVHEYAKGKWEIRRPGANQASPRRDSTHPRHNSTRPPA</sequence>
<dbReference type="Pfam" id="PF06504">
    <property type="entry name" value="RepC"/>
    <property type="match status" value="1"/>
</dbReference>
<evidence type="ECO:0000313" key="2">
    <source>
        <dbReference type="EMBL" id="SET93810.1"/>
    </source>
</evidence>
<dbReference type="RefSeq" id="WP_091855258.1">
    <property type="nucleotide sequence ID" value="NZ_FOHZ01000052.1"/>
</dbReference>
<organism evidence="2 3">
    <name type="scientific">Marinobacter segnicrescens</name>
    <dbReference type="NCBI Taxonomy" id="430453"/>
    <lineage>
        <taxon>Bacteria</taxon>
        <taxon>Pseudomonadati</taxon>
        <taxon>Pseudomonadota</taxon>
        <taxon>Gammaproteobacteria</taxon>
        <taxon>Pseudomonadales</taxon>
        <taxon>Marinobacteraceae</taxon>
        <taxon>Marinobacter</taxon>
    </lineage>
</organism>
<accession>A0A1I0IAP5</accession>
<feature type="region of interest" description="Disordered" evidence="1">
    <location>
        <begin position="275"/>
        <end position="302"/>
    </location>
</feature>
<keyword evidence="3" id="KW-1185">Reference proteome</keyword>
<proteinExistence type="predicted"/>
<dbReference type="OrthoDB" id="5289444at2"/>
<dbReference type="InterPro" id="IPR010522">
    <property type="entry name" value="RepC_bac"/>
</dbReference>